<sequence>MDDIDRATRHAARMLAAQLASQVGKGSYQGESRHLCEECDDPIPEERRRHVPGVRLCVPCKTRLERLGR</sequence>
<dbReference type="GO" id="GO:0008270">
    <property type="term" value="F:zinc ion binding"/>
    <property type="evidence" value="ECO:0007669"/>
    <property type="project" value="UniProtKB-KW"/>
</dbReference>
<dbReference type="PROSITE" id="PS51128">
    <property type="entry name" value="ZF_DKSA_2"/>
    <property type="match status" value="1"/>
</dbReference>
<dbReference type="Pfam" id="PF01258">
    <property type="entry name" value="zf-dskA_traR"/>
    <property type="match status" value="1"/>
</dbReference>
<reference evidence="6" key="1">
    <citation type="submission" date="2022-09" db="EMBL/GenBank/DDBJ databases">
        <authorList>
            <person name="Lin M."/>
            <person name="Ye Y."/>
        </authorList>
    </citation>
    <scope>NUCLEOTIDE SEQUENCE</scope>
</reference>
<feature type="domain" description="Zinc finger DksA/TraR C4-type" evidence="5">
    <location>
        <begin position="34"/>
        <end position="66"/>
    </location>
</feature>
<dbReference type="EMBL" id="OP484843">
    <property type="protein sequence ID" value="UYE91927.1"/>
    <property type="molecule type" value="Genomic_DNA"/>
</dbReference>
<evidence type="ECO:0000256" key="3">
    <source>
        <dbReference type="ARBA" id="ARBA00022833"/>
    </source>
</evidence>
<dbReference type="Proteomes" id="UP001164424">
    <property type="component" value="Segment"/>
</dbReference>
<keyword evidence="3" id="KW-0862">Zinc</keyword>
<name>A0A9X9JSQ8_9CAUD</name>
<dbReference type="InterPro" id="IPR020458">
    <property type="entry name" value="Znf_DskA_TraR_CS"/>
</dbReference>
<accession>A0A9X9JSQ8</accession>
<evidence type="ECO:0000256" key="2">
    <source>
        <dbReference type="ARBA" id="ARBA00022771"/>
    </source>
</evidence>
<evidence type="ECO:0000256" key="4">
    <source>
        <dbReference type="PROSITE-ProRule" id="PRU00510"/>
    </source>
</evidence>
<gene>
    <name evidence="6" type="ORF">A051pD_gene0003</name>
</gene>
<keyword evidence="1" id="KW-0479">Metal-binding</keyword>
<dbReference type="Gene3D" id="1.20.120.910">
    <property type="entry name" value="DksA, coiled-coil domain"/>
    <property type="match status" value="1"/>
</dbReference>
<organism evidence="6 7">
    <name type="scientific">Aeromonas phage A051</name>
    <dbReference type="NCBI Taxonomy" id="2985286"/>
    <lineage>
        <taxon>Viruses</taxon>
        <taxon>Duplodnaviria</taxon>
        <taxon>Heunggongvirae</taxon>
        <taxon>Uroviricota</taxon>
        <taxon>Caudoviricetes</taxon>
        <taxon>Peduoviridae</taxon>
        <taxon>Bielevirus</taxon>
        <taxon>Bielevirus A051</taxon>
    </lineage>
</organism>
<proteinExistence type="predicted"/>
<dbReference type="InterPro" id="IPR000962">
    <property type="entry name" value="Znf_DskA_TraR"/>
</dbReference>
<evidence type="ECO:0000313" key="6">
    <source>
        <dbReference type="EMBL" id="UYE91927.1"/>
    </source>
</evidence>
<dbReference type="PANTHER" id="PTHR38777">
    <property type="entry name" value="FELS-2 PROPHAGE PROTEIN"/>
    <property type="match status" value="1"/>
</dbReference>
<keyword evidence="2" id="KW-0863">Zinc-finger</keyword>
<evidence type="ECO:0000259" key="5">
    <source>
        <dbReference type="Pfam" id="PF01258"/>
    </source>
</evidence>
<keyword evidence="7" id="KW-1185">Reference proteome</keyword>
<dbReference type="SUPFAM" id="SSF57716">
    <property type="entry name" value="Glucocorticoid receptor-like (DNA-binding domain)"/>
    <property type="match status" value="1"/>
</dbReference>
<dbReference type="InterPro" id="IPR012783">
    <property type="entry name" value="Znf_C4_TraR"/>
</dbReference>
<protein>
    <recommendedName>
        <fullName evidence="5">Zinc finger DksA/TraR C4-type domain-containing protein</fullName>
    </recommendedName>
</protein>
<feature type="zinc finger region" description="dksA C4-type" evidence="4">
    <location>
        <begin position="36"/>
        <end position="60"/>
    </location>
</feature>
<dbReference type="GO" id="GO:1900378">
    <property type="term" value="P:positive regulation of secondary metabolite biosynthetic process"/>
    <property type="evidence" value="ECO:0007669"/>
    <property type="project" value="TreeGrafter"/>
</dbReference>
<dbReference type="PANTHER" id="PTHR38777:SF1">
    <property type="entry name" value="DNAK SUPPRESSOR PROTEIN"/>
    <property type="match status" value="1"/>
</dbReference>
<evidence type="ECO:0000256" key="1">
    <source>
        <dbReference type="ARBA" id="ARBA00022723"/>
    </source>
</evidence>
<evidence type="ECO:0000313" key="7">
    <source>
        <dbReference type="Proteomes" id="UP001164424"/>
    </source>
</evidence>
<dbReference type="NCBIfam" id="TIGR02419">
    <property type="entry name" value="C4_traR_proteo"/>
    <property type="match status" value="1"/>
</dbReference>
<dbReference type="PROSITE" id="PS01102">
    <property type="entry name" value="ZF_DKSA_1"/>
    <property type="match status" value="1"/>
</dbReference>